<evidence type="ECO:0000313" key="3">
    <source>
        <dbReference type="Proteomes" id="UP000054359"/>
    </source>
</evidence>
<keyword evidence="3" id="KW-1185">Reference proteome</keyword>
<proteinExistence type="predicted"/>
<dbReference type="Proteomes" id="UP000054359">
    <property type="component" value="Unassembled WGS sequence"/>
</dbReference>
<feature type="transmembrane region" description="Helical" evidence="1">
    <location>
        <begin position="16"/>
        <end position="39"/>
    </location>
</feature>
<protein>
    <submittedName>
        <fullName evidence="2">Uncharacterized protein</fullName>
    </submittedName>
</protein>
<sequence>MQAEDEEMSSVHLNEALYFSSSCIYMVKMIVALICTIFFRMFKTWENMFLIPELMKYLLKYRQ</sequence>
<evidence type="ECO:0000313" key="2">
    <source>
        <dbReference type="EMBL" id="KFM77773.1"/>
    </source>
</evidence>
<organism evidence="2 3">
    <name type="scientific">Stegodyphus mimosarum</name>
    <name type="common">African social velvet spider</name>
    <dbReference type="NCBI Taxonomy" id="407821"/>
    <lineage>
        <taxon>Eukaryota</taxon>
        <taxon>Metazoa</taxon>
        <taxon>Ecdysozoa</taxon>
        <taxon>Arthropoda</taxon>
        <taxon>Chelicerata</taxon>
        <taxon>Arachnida</taxon>
        <taxon>Araneae</taxon>
        <taxon>Araneomorphae</taxon>
        <taxon>Entelegynae</taxon>
        <taxon>Eresoidea</taxon>
        <taxon>Eresidae</taxon>
        <taxon>Stegodyphus</taxon>
    </lineage>
</organism>
<keyword evidence="1" id="KW-0812">Transmembrane</keyword>
<gene>
    <name evidence="2" type="ORF">X975_23657</name>
</gene>
<evidence type="ECO:0000256" key="1">
    <source>
        <dbReference type="SAM" id="Phobius"/>
    </source>
</evidence>
<keyword evidence="1" id="KW-0472">Membrane</keyword>
<name>A0A087UK84_STEMI</name>
<feature type="non-terminal residue" evidence="2">
    <location>
        <position position="63"/>
    </location>
</feature>
<reference evidence="2 3" key="1">
    <citation type="submission" date="2013-11" db="EMBL/GenBank/DDBJ databases">
        <title>Genome sequencing of Stegodyphus mimosarum.</title>
        <authorList>
            <person name="Bechsgaard J."/>
        </authorList>
    </citation>
    <scope>NUCLEOTIDE SEQUENCE [LARGE SCALE GENOMIC DNA]</scope>
</reference>
<accession>A0A087UK84</accession>
<dbReference type="AlphaFoldDB" id="A0A087UK84"/>
<dbReference type="EMBL" id="KK120209">
    <property type="protein sequence ID" value="KFM77773.1"/>
    <property type="molecule type" value="Genomic_DNA"/>
</dbReference>
<keyword evidence="1" id="KW-1133">Transmembrane helix</keyword>